<keyword evidence="4" id="KW-1134">Transmembrane beta strand</keyword>
<evidence type="ECO:0000313" key="9">
    <source>
        <dbReference type="Proteomes" id="UP000784286"/>
    </source>
</evidence>
<evidence type="ECO:0000313" key="8">
    <source>
        <dbReference type="EMBL" id="MBU3855072.1"/>
    </source>
</evidence>
<evidence type="ECO:0000256" key="3">
    <source>
        <dbReference type="ARBA" id="ARBA00022448"/>
    </source>
</evidence>
<evidence type="ECO:0000256" key="5">
    <source>
        <dbReference type="ARBA" id="ARBA00022692"/>
    </source>
</evidence>
<dbReference type="GO" id="GO:0015288">
    <property type="term" value="F:porin activity"/>
    <property type="evidence" value="ECO:0007669"/>
    <property type="project" value="TreeGrafter"/>
</dbReference>
<dbReference type="GO" id="GO:1990281">
    <property type="term" value="C:efflux pump complex"/>
    <property type="evidence" value="ECO:0007669"/>
    <property type="project" value="TreeGrafter"/>
</dbReference>
<dbReference type="Gene3D" id="1.20.1600.10">
    <property type="entry name" value="Outer membrane efflux proteins (OEP)"/>
    <property type="match status" value="1"/>
</dbReference>
<dbReference type="InterPro" id="IPR003423">
    <property type="entry name" value="OMP_efflux"/>
</dbReference>
<comment type="caution">
    <text evidence="8">The sequence shown here is derived from an EMBL/GenBank/DDBJ whole genome shotgun (WGS) entry which is preliminary data.</text>
</comment>
<evidence type="ECO:0000256" key="4">
    <source>
        <dbReference type="ARBA" id="ARBA00022452"/>
    </source>
</evidence>
<keyword evidence="7" id="KW-0998">Cell outer membrane</keyword>
<dbReference type="InterPro" id="IPR051906">
    <property type="entry name" value="TolC-like"/>
</dbReference>
<accession>A0A948X071</accession>
<dbReference type="Proteomes" id="UP000784286">
    <property type="component" value="Unassembled WGS sequence"/>
</dbReference>
<sequence length="444" mass="49706">MKQNIKSIGIAIAAFSLTLPCAAQERWDLEKCISYAVSHNLTVKQQEAARDKSAIDLNTAKWSRLPDLNGNASHSFNFGRSLQANNTYQSINTQSTGFSVSTSIPLFTGLQIPNTIALSKLNLMAAVEDLNKAKEDISIQVASAYLQVLFNQELAKVAEDQVSLSKDMLVQKEAFFKNGKASESEWMEAKARVAQDQLSAVQAGNNLSMALLDLSQLLELPSPDNFDIEAPEVKMDQLEKELTSPADIYNQAVLTKPAVMAAMYRLQGAAKSIKIAQSAWYPQLSFGAGLSTNYYKVSGRENAQFRTQLRDNFSQYVGVSLSVPIFNRLSTRNRVRSARLDQTTLSWQLEETKKSLYKEIQQAYYNAVNSKTQYYSSETANEAAESSFQLMKEKYVNGKANATEYNEARTNWMKALSDCIQAKYEYLFRTKILDFYKGIPLTLE</sequence>
<protein>
    <submittedName>
        <fullName evidence="8">TolC family protein</fullName>
    </submittedName>
</protein>
<evidence type="ECO:0000256" key="7">
    <source>
        <dbReference type="ARBA" id="ARBA00023237"/>
    </source>
</evidence>
<evidence type="ECO:0000256" key="1">
    <source>
        <dbReference type="ARBA" id="ARBA00004442"/>
    </source>
</evidence>
<keyword evidence="5" id="KW-0812">Transmembrane</keyword>
<dbReference type="EMBL" id="JAHLFJ010000005">
    <property type="protein sequence ID" value="MBU3855072.1"/>
    <property type="molecule type" value="Genomic_DNA"/>
</dbReference>
<evidence type="ECO:0000256" key="6">
    <source>
        <dbReference type="ARBA" id="ARBA00023136"/>
    </source>
</evidence>
<keyword evidence="6" id="KW-0472">Membrane</keyword>
<evidence type="ECO:0000256" key="2">
    <source>
        <dbReference type="ARBA" id="ARBA00007613"/>
    </source>
</evidence>
<dbReference type="AlphaFoldDB" id="A0A948X071"/>
<comment type="subcellular location">
    <subcellularLocation>
        <location evidence="1">Cell outer membrane</location>
    </subcellularLocation>
</comment>
<dbReference type="GO" id="GO:0015562">
    <property type="term" value="F:efflux transmembrane transporter activity"/>
    <property type="evidence" value="ECO:0007669"/>
    <property type="project" value="InterPro"/>
</dbReference>
<organism evidence="8 9">
    <name type="scientific">Candidatus Phocaeicola excrementipullorum</name>
    <dbReference type="NCBI Taxonomy" id="2838731"/>
    <lineage>
        <taxon>Bacteria</taxon>
        <taxon>Pseudomonadati</taxon>
        <taxon>Bacteroidota</taxon>
        <taxon>Bacteroidia</taxon>
        <taxon>Bacteroidales</taxon>
        <taxon>Bacteroidaceae</taxon>
        <taxon>Phocaeicola</taxon>
    </lineage>
</organism>
<reference evidence="8" key="1">
    <citation type="journal article" date="2021" name="PeerJ">
        <title>Extensive microbial diversity within the chicken gut microbiome revealed by metagenomics and culture.</title>
        <authorList>
            <person name="Gilroy R."/>
            <person name="Ravi A."/>
            <person name="Getino M."/>
            <person name="Pursley I."/>
            <person name="Horton D.L."/>
            <person name="Alikhan N.F."/>
            <person name="Baker D."/>
            <person name="Gharbi K."/>
            <person name="Hall N."/>
            <person name="Watson M."/>
            <person name="Adriaenssens E.M."/>
            <person name="Foster-Nyarko E."/>
            <person name="Jarju S."/>
            <person name="Secka A."/>
            <person name="Antonio M."/>
            <person name="Oren A."/>
            <person name="Chaudhuri R.R."/>
            <person name="La Ragione R."/>
            <person name="Hildebrand F."/>
            <person name="Pallen M.J."/>
        </authorList>
    </citation>
    <scope>NUCLEOTIDE SEQUENCE</scope>
    <source>
        <strain evidence="8">8470</strain>
    </source>
</reference>
<dbReference type="GO" id="GO:0009279">
    <property type="term" value="C:cell outer membrane"/>
    <property type="evidence" value="ECO:0007669"/>
    <property type="project" value="UniProtKB-SubCell"/>
</dbReference>
<gene>
    <name evidence="8" type="ORF">H9928_00670</name>
</gene>
<dbReference type="SUPFAM" id="SSF56954">
    <property type="entry name" value="Outer membrane efflux proteins (OEP)"/>
    <property type="match status" value="1"/>
</dbReference>
<dbReference type="PANTHER" id="PTHR30026">
    <property type="entry name" value="OUTER MEMBRANE PROTEIN TOLC"/>
    <property type="match status" value="1"/>
</dbReference>
<dbReference type="Pfam" id="PF02321">
    <property type="entry name" value="OEP"/>
    <property type="match status" value="2"/>
</dbReference>
<proteinExistence type="inferred from homology"/>
<name>A0A948X071_9BACT</name>
<reference evidence="8" key="2">
    <citation type="submission" date="2021-04" db="EMBL/GenBank/DDBJ databases">
        <authorList>
            <person name="Gilroy R."/>
        </authorList>
    </citation>
    <scope>NUCLEOTIDE SEQUENCE</scope>
    <source>
        <strain evidence="8">8470</strain>
    </source>
</reference>
<dbReference type="PANTHER" id="PTHR30026:SF20">
    <property type="entry name" value="OUTER MEMBRANE PROTEIN TOLC"/>
    <property type="match status" value="1"/>
</dbReference>
<comment type="similarity">
    <text evidence="2">Belongs to the outer membrane factor (OMF) (TC 1.B.17) family.</text>
</comment>
<keyword evidence="3" id="KW-0813">Transport</keyword>